<gene>
    <name evidence="6" type="ORF">PVAP13_5KG762400</name>
</gene>
<dbReference type="Gene3D" id="1.20.1050.10">
    <property type="match status" value="1"/>
</dbReference>
<comment type="caution">
    <text evidence="6">The sequence shown here is derived from an EMBL/GenBank/DDBJ whole genome shotgun (WGS) entry which is preliminary data.</text>
</comment>
<dbReference type="CDD" id="cd03185">
    <property type="entry name" value="GST_C_Tau"/>
    <property type="match status" value="1"/>
</dbReference>
<dbReference type="Pfam" id="PF02798">
    <property type="entry name" value="GST_N"/>
    <property type="match status" value="1"/>
</dbReference>
<keyword evidence="7" id="KW-1185">Reference proteome</keyword>
<dbReference type="PANTHER" id="PTHR11260">
    <property type="entry name" value="GLUTATHIONE S-TRANSFERASE, GST, SUPERFAMILY, GST DOMAIN CONTAINING"/>
    <property type="match status" value="1"/>
</dbReference>
<reference evidence="6" key="1">
    <citation type="submission" date="2020-05" db="EMBL/GenBank/DDBJ databases">
        <title>WGS assembly of Panicum virgatum.</title>
        <authorList>
            <person name="Lovell J.T."/>
            <person name="Jenkins J."/>
            <person name="Shu S."/>
            <person name="Juenger T.E."/>
            <person name="Schmutz J."/>
        </authorList>
    </citation>
    <scope>NUCLEOTIDE SEQUENCE</scope>
    <source>
        <strain evidence="6">AP13</strain>
    </source>
</reference>
<evidence type="ECO:0000313" key="6">
    <source>
        <dbReference type="EMBL" id="KAG2603311.1"/>
    </source>
</evidence>
<proteinExistence type="inferred from homology"/>
<dbReference type="InterPro" id="IPR036249">
    <property type="entry name" value="Thioredoxin-like_sf"/>
</dbReference>
<dbReference type="GO" id="GO:0006749">
    <property type="term" value="P:glutathione metabolic process"/>
    <property type="evidence" value="ECO:0007669"/>
    <property type="project" value="InterPro"/>
</dbReference>
<name>A0A8T0SX66_PANVG</name>
<protein>
    <recommendedName>
        <fullName evidence="3">Glutathione S-transferase</fullName>
        <ecNumber evidence="3">2.5.1.18</ecNumber>
    </recommendedName>
</protein>
<dbReference type="GO" id="GO:0005829">
    <property type="term" value="C:cytosol"/>
    <property type="evidence" value="ECO:0007669"/>
    <property type="project" value="UniProtKB-SubCell"/>
</dbReference>
<dbReference type="PANTHER" id="PTHR11260:SF569">
    <property type="entry name" value="GLUTATHIONE TRANSFERASE"/>
    <property type="match status" value="1"/>
</dbReference>
<keyword evidence="3" id="KW-0963">Cytoplasm</keyword>
<feature type="domain" description="GST N-terminal" evidence="4">
    <location>
        <begin position="3"/>
        <end position="82"/>
    </location>
</feature>
<dbReference type="GO" id="GO:0004364">
    <property type="term" value="F:glutathione transferase activity"/>
    <property type="evidence" value="ECO:0007669"/>
    <property type="project" value="UniProtKB-UniRule"/>
</dbReference>
<dbReference type="Proteomes" id="UP000823388">
    <property type="component" value="Chromosome 5K"/>
</dbReference>
<keyword evidence="1 3" id="KW-0808">Transferase</keyword>
<dbReference type="Gene3D" id="3.40.30.10">
    <property type="entry name" value="Glutaredoxin"/>
    <property type="match status" value="1"/>
</dbReference>
<dbReference type="PROSITE" id="PS50404">
    <property type="entry name" value="GST_NTER"/>
    <property type="match status" value="1"/>
</dbReference>
<feature type="domain" description="GST C-terminal" evidence="5">
    <location>
        <begin position="87"/>
        <end position="210"/>
    </location>
</feature>
<dbReference type="SFLD" id="SFLDG00358">
    <property type="entry name" value="Main_(cytGST)"/>
    <property type="match status" value="1"/>
</dbReference>
<dbReference type="InterPro" id="IPR045073">
    <property type="entry name" value="Omega/Tau-like"/>
</dbReference>
<dbReference type="SFLD" id="SFLDG01152">
    <property type="entry name" value="Main.3:_Omega-_and_Tau-like"/>
    <property type="match status" value="1"/>
</dbReference>
<dbReference type="InterPro" id="IPR036282">
    <property type="entry name" value="Glutathione-S-Trfase_C_sf"/>
</dbReference>
<comment type="function">
    <text evidence="3">Is involved in the conjugation of reduced glutathione to a wide number of exogenous and endogenous hydrophobic electrophiles.</text>
</comment>
<dbReference type="FunFam" id="3.40.30.10:FF:000200">
    <property type="entry name" value="Glutathione S-transferase"/>
    <property type="match status" value="1"/>
</dbReference>
<dbReference type="InterPro" id="IPR045074">
    <property type="entry name" value="GST_C_Tau"/>
</dbReference>
<dbReference type="InterPro" id="IPR004045">
    <property type="entry name" value="Glutathione_S-Trfase_N"/>
</dbReference>
<evidence type="ECO:0000256" key="2">
    <source>
        <dbReference type="ARBA" id="ARBA00047960"/>
    </source>
</evidence>
<accession>A0A8T0SX66</accession>
<evidence type="ECO:0000256" key="1">
    <source>
        <dbReference type="ARBA" id="ARBA00022679"/>
    </source>
</evidence>
<comment type="similarity">
    <text evidence="3">Belongs to the GST superfamily.</text>
</comment>
<dbReference type="AlphaFoldDB" id="A0A8T0SX66"/>
<comment type="subcellular location">
    <subcellularLocation>
        <location evidence="3">Cytoplasm</location>
        <location evidence="3">Cytosol</location>
    </subcellularLocation>
</comment>
<evidence type="ECO:0000259" key="4">
    <source>
        <dbReference type="PROSITE" id="PS50404"/>
    </source>
</evidence>
<evidence type="ECO:0000256" key="3">
    <source>
        <dbReference type="RuleBase" id="RU369102"/>
    </source>
</evidence>
<dbReference type="PROSITE" id="PS50405">
    <property type="entry name" value="GST_CTER"/>
    <property type="match status" value="1"/>
</dbReference>
<dbReference type="Pfam" id="PF13410">
    <property type="entry name" value="GST_C_2"/>
    <property type="match status" value="1"/>
</dbReference>
<dbReference type="FunFam" id="1.20.1050.10:FF:000012">
    <property type="entry name" value="Tau class glutathione S-transferase"/>
    <property type="match status" value="1"/>
</dbReference>
<dbReference type="CDD" id="cd03058">
    <property type="entry name" value="GST_N_Tau"/>
    <property type="match status" value="1"/>
</dbReference>
<organism evidence="6 7">
    <name type="scientific">Panicum virgatum</name>
    <name type="common">Blackwell switchgrass</name>
    <dbReference type="NCBI Taxonomy" id="38727"/>
    <lineage>
        <taxon>Eukaryota</taxon>
        <taxon>Viridiplantae</taxon>
        <taxon>Streptophyta</taxon>
        <taxon>Embryophyta</taxon>
        <taxon>Tracheophyta</taxon>
        <taxon>Spermatophyta</taxon>
        <taxon>Magnoliopsida</taxon>
        <taxon>Liliopsida</taxon>
        <taxon>Poales</taxon>
        <taxon>Poaceae</taxon>
        <taxon>PACMAD clade</taxon>
        <taxon>Panicoideae</taxon>
        <taxon>Panicodae</taxon>
        <taxon>Paniceae</taxon>
        <taxon>Panicinae</taxon>
        <taxon>Panicum</taxon>
        <taxon>Panicum sect. Hiantes</taxon>
    </lineage>
</organism>
<evidence type="ECO:0000259" key="5">
    <source>
        <dbReference type="PROSITE" id="PS50405"/>
    </source>
</evidence>
<dbReference type="SUPFAM" id="SSF47616">
    <property type="entry name" value="GST C-terminal domain-like"/>
    <property type="match status" value="1"/>
</dbReference>
<dbReference type="InterPro" id="IPR040079">
    <property type="entry name" value="Glutathione_S-Trfase"/>
</dbReference>
<dbReference type="OrthoDB" id="4951845at2759"/>
<dbReference type="EC" id="2.5.1.18" evidence="3"/>
<dbReference type="SUPFAM" id="SSF52833">
    <property type="entry name" value="Thioredoxin-like"/>
    <property type="match status" value="1"/>
</dbReference>
<dbReference type="EMBL" id="CM029045">
    <property type="protein sequence ID" value="KAG2603311.1"/>
    <property type="molecule type" value="Genomic_DNA"/>
</dbReference>
<dbReference type="InterPro" id="IPR010987">
    <property type="entry name" value="Glutathione-S-Trfase_C-like"/>
</dbReference>
<evidence type="ECO:0000313" key="7">
    <source>
        <dbReference type="Proteomes" id="UP000823388"/>
    </source>
</evidence>
<sequence>MSPPVKVIGNLGSPFSHRVEAALCLKGVPYELIQEDLNNKSELLLTHNPIHKKVPVLLHGDHAICESLVIVEYVDEAFEGPPLLPINPYDRAMARFWADFMDNKLLKPFWLVHWTEGEVQKGFAKEAKENLALLEVQLRGKRFFGGDTIGYIDIVFCLLAPWLSALEEVSGMIVVDESEYPALRQWEKEYNSCEALKPCLPDRDQLVAYLTV</sequence>
<comment type="catalytic activity">
    <reaction evidence="2 3">
        <text>RX + glutathione = an S-substituted glutathione + a halide anion + H(+)</text>
        <dbReference type="Rhea" id="RHEA:16437"/>
        <dbReference type="ChEBI" id="CHEBI:15378"/>
        <dbReference type="ChEBI" id="CHEBI:16042"/>
        <dbReference type="ChEBI" id="CHEBI:17792"/>
        <dbReference type="ChEBI" id="CHEBI:57925"/>
        <dbReference type="ChEBI" id="CHEBI:90779"/>
        <dbReference type="EC" id="2.5.1.18"/>
    </reaction>
</comment>
<dbReference type="SFLD" id="SFLDS00019">
    <property type="entry name" value="Glutathione_Transferase_(cytos"/>
    <property type="match status" value="1"/>
</dbReference>